<gene>
    <name evidence="6" type="ORF">E0F26_06000</name>
</gene>
<dbReference type="Gene3D" id="3.90.550.10">
    <property type="entry name" value="Spore Coat Polysaccharide Biosynthesis Protein SpsA, Chain A"/>
    <property type="match status" value="1"/>
</dbReference>
<feature type="domain" description="Glycosyltransferase 2-like" evidence="5">
    <location>
        <begin position="49"/>
        <end position="214"/>
    </location>
</feature>
<keyword evidence="3" id="KW-0808">Transferase</keyword>
<keyword evidence="4" id="KW-1133">Transmembrane helix</keyword>
<keyword evidence="2" id="KW-0328">Glycosyltransferase</keyword>
<dbReference type="SUPFAM" id="SSF53448">
    <property type="entry name" value="Nucleotide-diphospho-sugar transferases"/>
    <property type="match status" value="1"/>
</dbReference>
<evidence type="ECO:0000313" key="7">
    <source>
        <dbReference type="Proteomes" id="UP001317963"/>
    </source>
</evidence>
<dbReference type="Pfam" id="PF00535">
    <property type="entry name" value="Glycos_transf_2"/>
    <property type="match status" value="1"/>
</dbReference>
<protein>
    <submittedName>
        <fullName evidence="6">Glycosyltransferase family 2 protein</fullName>
    </submittedName>
</protein>
<keyword evidence="4" id="KW-0812">Transmembrane</keyword>
<accession>A0ABY6Q5I2</accession>
<proteinExistence type="inferred from homology"/>
<evidence type="ECO:0000259" key="5">
    <source>
        <dbReference type="Pfam" id="PF00535"/>
    </source>
</evidence>
<dbReference type="CDD" id="cd06439">
    <property type="entry name" value="CESA_like_1"/>
    <property type="match status" value="1"/>
</dbReference>
<feature type="transmembrane region" description="Helical" evidence="4">
    <location>
        <begin position="354"/>
        <end position="373"/>
    </location>
</feature>
<evidence type="ECO:0000256" key="2">
    <source>
        <dbReference type="ARBA" id="ARBA00022676"/>
    </source>
</evidence>
<organism evidence="6 7">
    <name type="scientific">Candidatus Paraluminiphilus aquimaris</name>
    <dbReference type="NCBI Taxonomy" id="2518994"/>
    <lineage>
        <taxon>Bacteria</taxon>
        <taxon>Pseudomonadati</taxon>
        <taxon>Pseudomonadota</taxon>
        <taxon>Gammaproteobacteria</taxon>
        <taxon>Cellvibrionales</taxon>
        <taxon>Halieaceae</taxon>
        <taxon>Candidatus Paraluminiphilus</taxon>
    </lineage>
</organism>
<feature type="transmembrane region" description="Helical" evidence="4">
    <location>
        <begin position="295"/>
        <end position="316"/>
    </location>
</feature>
<name>A0ABY6Q5I2_9GAMM</name>
<keyword evidence="4" id="KW-0472">Membrane</keyword>
<evidence type="ECO:0000313" key="6">
    <source>
        <dbReference type="EMBL" id="UZP74319.1"/>
    </source>
</evidence>
<dbReference type="RefSeq" id="WP_279243134.1">
    <property type="nucleotide sequence ID" value="NZ_CP036501.1"/>
</dbReference>
<keyword evidence="7" id="KW-1185">Reference proteome</keyword>
<dbReference type="InterPro" id="IPR029044">
    <property type="entry name" value="Nucleotide-diphossugar_trans"/>
</dbReference>
<dbReference type="InterPro" id="IPR001173">
    <property type="entry name" value="Glyco_trans_2-like"/>
</dbReference>
<dbReference type="PANTHER" id="PTHR43630:SF1">
    <property type="entry name" value="POLY-BETA-1,6-N-ACETYL-D-GLUCOSAMINE SYNTHASE"/>
    <property type="match status" value="1"/>
</dbReference>
<reference evidence="6 7" key="1">
    <citation type="submission" date="2019-02" db="EMBL/GenBank/DDBJ databases">
        <title>Halieaceae_genomes.</title>
        <authorList>
            <person name="Li S.-H."/>
        </authorList>
    </citation>
    <scope>NUCLEOTIDE SEQUENCE [LARGE SCALE GENOMIC DNA]</scope>
    <source>
        <strain evidence="6 7">JH123</strain>
    </source>
</reference>
<sequence>MIYWFWLSTFLLVYVYLLYPLIIWGMARAKFTKHTHDLAANNHSIPTITVVVPAYNEEDVIGAKLENCLSLDYPAELLDIVVVSDGSTDDTDSIVNTFESERPEQLRLHRMTNRGGKTAGINSVMRTVESDITVFTDTNVVLDVDSLNHIAASLAAPSVGGVAGQLTYVNPEASETAQSGGLYWRYEEFIKRNEGLCGSIMGADGSIFAIKSHFFRQLPNHVMDDFCTSMGIVLQGYTFAFDARIKAYEKSAEKSSEEFKRKVRIANRSFNSYRALSLVGNLSLFDTWKFISHKWLRWISFIFLLVALISNAAIVLGTTNLGYEVLLACQVVAYSLALTKHALPSLKLPLVGSWYYFVMANAANAIGICQSLLGRKTTIWASPSSSR</sequence>
<dbReference type="EMBL" id="CP036501">
    <property type="protein sequence ID" value="UZP74319.1"/>
    <property type="molecule type" value="Genomic_DNA"/>
</dbReference>
<evidence type="ECO:0000256" key="4">
    <source>
        <dbReference type="SAM" id="Phobius"/>
    </source>
</evidence>
<evidence type="ECO:0000256" key="1">
    <source>
        <dbReference type="ARBA" id="ARBA00006739"/>
    </source>
</evidence>
<evidence type="ECO:0000256" key="3">
    <source>
        <dbReference type="ARBA" id="ARBA00022679"/>
    </source>
</evidence>
<feature type="transmembrane region" description="Helical" evidence="4">
    <location>
        <begin position="6"/>
        <end position="27"/>
    </location>
</feature>
<dbReference type="Proteomes" id="UP001317963">
    <property type="component" value="Chromosome"/>
</dbReference>
<dbReference type="PANTHER" id="PTHR43630">
    <property type="entry name" value="POLY-BETA-1,6-N-ACETYL-D-GLUCOSAMINE SYNTHASE"/>
    <property type="match status" value="1"/>
</dbReference>
<comment type="similarity">
    <text evidence="1">Belongs to the glycosyltransferase 2 family.</text>
</comment>